<dbReference type="STRING" id="1117707.VQ7734_00416"/>
<dbReference type="Proteomes" id="UP000184600">
    <property type="component" value="Unassembled WGS sequence"/>
</dbReference>
<dbReference type="Gene3D" id="1.20.1440.40">
    <property type="entry name" value="YqcC-like"/>
    <property type="match status" value="1"/>
</dbReference>
<evidence type="ECO:0000313" key="3">
    <source>
        <dbReference type="Proteomes" id="UP000184600"/>
    </source>
</evidence>
<protein>
    <recommendedName>
        <fullName evidence="1">YqcC-like domain-containing protein</fullName>
    </recommendedName>
</protein>
<dbReference type="PANTHER" id="PTHR39586:SF1">
    <property type="entry name" value="CYTOPLASMIC PROTEIN"/>
    <property type="match status" value="1"/>
</dbReference>
<evidence type="ECO:0000259" key="1">
    <source>
        <dbReference type="Pfam" id="PF04287"/>
    </source>
</evidence>
<dbReference type="PIRSF" id="PIRSF006257">
    <property type="entry name" value="UCP006257"/>
    <property type="match status" value="1"/>
</dbReference>
<feature type="domain" description="YqcC-like" evidence="1">
    <location>
        <begin position="24"/>
        <end position="116"/>
    </location>
</feature>
<dbReference type="SUPFAM" id="SSF158452">
    <property type="entry name" value="YqcC-like"/>
    <property type="match status" value="1"/>
</dbReference>
<dbReference type="Pfam" id="PF04287">
    <property type="entry name" value="DUF446"/>
    <property type="match status" value="1"/>
</dbReference>
<evidence type="ECO:0000313" key="2">
    <source>
        <dbReference type="EMBL" id="SHO54700.1"/>
    </source>
</evidence>
<dbReference type="InterPro" id="IPR007384">
    <property type="entry name" value="UCP006257"/>
</dbReference>
<dbReference type="InterPro" id="IPR023376">
    <property type="entry name" value="YqcC-like_dom"/>
</dbReference>
<dbReference type="PANTHER" id="PTHR39586">
    <property type="entry name" value="CYTOPLASMIC PROTEIN-RELATED"/>
    <property type="match status" value="1"/>
</dbReference>
<gene>
    <name evidence="2" type="ORF">VQ7734_00416</name>
</gene>
<dbReference type="GO" id="GO:0044010">
    <property type="term" value="P:single-species biofilm formation"/>
    <property type="evidence" value="ECO:0007669"/>
    <property type="project" value="TreeGrafter"/>
</dbReference>
<keyword evidence="3" id="KW-1185">Reference proteome</keyword>
<reference evidence="3" key="1">
    <citation type="submission" date="2016-12" db="EMBL/GenBank/DDBJ databases">
        <authorList>
            <person name="Rodrigo-Torres L."/>
            <person name="Arahal R.D."/>
            <person name="Lucena T."/>
        </authorList>
    </citation>
    <scope>NUCLEOTIDE SEQUENCE [LARGE SCALE GENOMIC DNA]</scope>
</reference>
<dbReference type="EMBL" id="FRFG01000007">
    <property type="protein sequence ID" value="SHO54700.1"/>
    <property type="molecule type" value="Genomic_DNA"/>
</dbReference>
<dbReference type="AlphaFoldDB" id="A0A1M7YQ05"/>
<dbReference type="InterPro" id="IPR036814">
    <property type="entry name" value="YqcC-like_sf"/>
</dbReference>
<accession>A0A1M7YQ05</accession>
<proteinExistence type="predicted"/>
<organism evidence="2 3">
    <name type="scientific">Vibrio quintilis</name>
    <dbReference type="NCBI Taxonomy" id="1117707"/>
    <lineage>
        <taxon>Bacteria</taxon>
        <taxon>Pseudomonadati</taxon>
        <taxon>Pseudomonadota</taxon>
        <taxon>Gammaproteobacteria</taxon>
        <taxon>Vibrionales</taxon>
        <taxon>Vibrionaceae</taxon>
        <taxon>Vibrio</taxon>
    </lineage>
</organism>
<sequence length="122" mass="14038">MVSCAPFSSPDLNKHVMQDHHSITLLLNALEQQLRQQQLWQNEPPAQRALASQQPFAIDTLLPHAWLQWLFLPQMRRRIASGIALPKGFEMTPYFEEVWQGQSERQPLLAVLKQIESECGHA</sequence>
<name>A0A1M7YQ05_9VIBR</name>